<protein>
    <recommendedName>
        <fullName evidence="7">Pentatricopeptide repeat-containing protein</fullName>
    </recommendedName>
</protein>
<feature type="signal peptide" evidence="4">
    <location>
        <begin position="1"/>
        <end position="30"/>
    </location>
</feature>
<dbReference type="PANTHER" id="PTHR47936">
    <property type="entry name" value="PPR_LONG DOMAIN-CONTAINING PROTEIN"/>
    <property type="match status" value="1"/>
</dbReference>
<evidence type="ECO:0008006" key="7">
    <source>
        <dbReference type="Google" id="ProtNLM"/>
    </source>
</evidence>
<gene>
    <name evidence="5" type="ORF">C2845_PM14G06960</name>
</gene>
<dbReference type="InterPro" id="IPR011990">
    <property type="entry name" value="TPR-like_helical_dom_sf"/>
</dbReference>
<keyword evidence="2" id="KW-0677">Repeat</keyword>
<dbReference type="AlphaFoldDB" id="A0A3L6PRE7"/>
<reference evidence="6" key="1">
    <citation type="journal article" date="2019" name="Nat. Commun.">
        <title>The genome of broomcorn millet.</title>
        <authorList>
            <person name="Zou C."/>
            <person name="Miki D."/>
            <person name="Li D."/>
            <person name="Tang Q."/>
            <person name="Xiao L."/>
            <person name="Rajput S."/>
            <person name="Deng P."/>
            <person name="Jia W."/>
            <person name="Huang R."/>
            <person name="Zhang M."/>
            <person name="Sun Y."/>
            <person name="Hu J."/>
            <person name="Fu X."/>
            <person name="Schnable P.S."/>
            <person name="Li F."/>
            <person name="Zhang H."/>
            <person name="Feng B."/>
            <person name="Zhu X."/>
            <person name="Liu R."/>
            <person name="Schnable J.C."/>
            <person name="Zhu J.-K."/>
            <person name="Zhang H."/>
        </authorList>
    </citation>
    <scope>NUCLEOTIDE SEQUENCE [LARGE SCALE GENOMIC DNA]</scope>
</reference>
<keyword evidence="6" id="KW-1185">Reference proteome</keyword>
<dbReference type="Proteomes" id="UP000275267">
    <property type="component" value="Unassembled WGS sequence"/>
</dbReference>
<evidence type="ECO:0000256" key="2">
    <source>
        <dbReference type="ARBA" id="ARBA00022737"/>
    </source>
</evidence>
<dbReference type="InterPro" id="IPR002885">
    <property type="entry name" value="PPR_rpt"/>
</dbReference>
<comment type="similarity">
    <text evidence="1">Belongs to the PPR family. P subfamily.</text>
</comment>
<dbReference type="EMBL" id="PQIB02000016">
    <property type="protein sequence ID" value="RLM61242.1"/>
    <property type="molecule type" value="Genomic_DNA"/>
</dbReference>
<dbReference type="PANTHER" id="PTHR47936:SF1">
    <property type="entry name" value="PENTATRICOPEPTIDE REPEAT-CONTAINING PROTEIN GUN1, CHLOROPLASTIC"/>
    <property type="match status" value="1"/>
</dbReference>
<accession>A0A3L6PRE7</accession>
<evidence type="ECO:0000313" key="5">
    <source>
        <dbReference type="EMBL" id="RLM61242.1"/>
    </source>
</evidence>
<keyword evidence="3" id="KW-0809">Transit peptide</keyword>
<feature type="chain" id="PRO_5018260861" description="Pentatricopeptide repeat-containing protein" evidence="4">
    <location>
        <begin position="31"/>
        <end position="116"/>
    </location>
</feature>
<organism evidence="5 6">
    <name type="scientific">Panicum miliaceum</name>
    <name type="common">Proso millet</name>
    <name type="synonym">Broomcorn millet</name>
    <dbReference type="NCBI Taxonomy" id="4540"/>
    <lineage>
        <taxon>Eukaryota</taxon>
        <taxon>Viridiplantae</taxon>
        <taxon>Streptophyta</taxon>
        <taxon>Embryophyta</taxon>
        <taxon>Tracheophyta</taxon>
        <taxon>Spermatophyta</taxon>
        <taxon>Magnoliopsida</taxon>
        <taxon>Liliopsida</taxon>
        <taxon>Poales</taxon>
        <taxon>Poaceae</taxon>
        <taxon>PACMAD clade</taxon>
        <taxon>Panicoideae</taxon>
        <taxon>Panicodae</taxon>
        <taxon>Paniceae</taxon>
        <taxon>Panicinae</taxon>
        <taxon>Panicum</taxon>
        <taxon>Panicum sect. Panicum</taxon>
    </lineage>
</organism>
<evidence type="ECO:0000256" key="3">
    <source>
        <dbReference type="ARBA" id="ARBA00022946"/>
    </source>
</evidence>
<dbReference type="Pfam" id="PF13041">
    <property type="entry name" value="PPR_2"/>
    <property type="match status" value="1"/>
</dbReference>
<evidence type="ECO:0000256" key="1">
    <source>
        <dbReference type="ARBA" id="ARBA00007626"/>
    </source>
</evidence>
<name>A0A3L6PRE7_PANMI</name>
<keyword evidence="4" id="KW-0732">Signal</keyword>
<dbReference type="STRING" id="4540.A0A3L6PRE7"/>
<proteinExistence type="inferred from homology"/>
<sequence>MTGHCHHTWIILLNVLTVWTALLYLQCTEGSGCKGLGQMGKAEVASTIIDRLSKKGVYMDIVMHNTLINQFGKVEEASCLFEQIIRSGMKPDVVTFNTLININAKAGRLKEALTSI</sequence>
<comment type="caution">
    <text evidence="5">The sequence shown here is derived from an EMBL/GenBank/DDBJ whole genome shotgun (WGS) entry which is preliminary data.</text>
</comment>
<evidence type="ECO:0000256" key="4">
    <source>
        <dbReference type="SAM" id="SignalP"/>
    </source>
</evidence>
<evidence type="ECO:0000313" key="6">
    <source>
        <dbReference type="Proteomes" id="UP000275267"/>
    </source>
</evidence>
<dbReference type="OrthoDB" id="185373at2759"/>
<dbReference type="Gene3D" id="1.25.40.10">
    <property type="entry name" value="Tetratricopeptide repeat domain"/>
    <property type="match status" value="1"/>
</dbReference>